<proteinExistence type="predicted"/>
<sequence length="64" mass="7363">MKGLVDKGWCTKGDLDHFTASANNYHATGLDARLDWRPMKKPAMTLQEAQDFIRVLLDSWIRTK</sequence>
<protein>
    <submittedName>
        <fullName evidence="1">Uncharacterized protein</fullName>
    </submittedName>
</protein>
<name>A0A6J4UIV7_9BACT</name>
<organism evidence="1">
    <name type="scientific">uncultured Thermomicrobiales bacterium</name>
    <dbReference type="NCBI Taxonomy" id="1645740"/>
    <lineage>
        <taxon>Bacteria</taxon>
        <taxon>Pseudomonadati</taxon>
        <taxon>Thermomicrobiota</taxon>
        <taxon>Thermomicrobia</taxon>
        <taxon>Thermomicrobiales</taxon>
        <taxon>environmental samples</taxon>
    </lineage>
</organism>
<evidence type="ECO:0000313" key="1">
    <source>
        <dbReference type="EMBL" id="CAA9548568.1"/>
    </source>
</evidence>
<dbReference type="AlphaFoldDB" id="A0A6J4UIV7"/>
<dbReference type="EMBL" id="CADCWN010000010">
    <property type="protein sequence ID" value="CAA9548568.1"/>
    <property type="molecule type" value="Genomic_DNA"/>
</dbReference>
<accession>A0A6J4UIV7</accession>
<reference evidence="1" key="1">
    <citation type="submission" date="2020-02" db="EMBL/GenBank/DDBJ databases">
        <authorList>
            <person name="Meier V. D."/>
        </authorList>
    </citation>
    <scope>NUCLEOTIDE SEQUENCE</scope>
    <source>
        <strain evidence="1">AVDCRST_MAG18</strain>
    </source>
</reference>
<gene>
    <name evidence="1" type="ORF">AVDCRST_MAG18-104</name>
</gene>